<dbReference type="Proteomes" id="UP001160148">
    <property type="component" value="Unassembled WGS sequence"/>
</dbReference>
<dbReference type="SUPFAM" id="SSF53098">
    <property type="entry name" value="Ribonuclease H-like"/>
    <property type="match status" value="1"/>
</dbReference>
<reference evidence="7 8" key="1">
    <citation type="submission" date="2023-01" db="EMBL/GenBank/DDBJ databases">
        <authorList>
            <person name="Whitehead M."/>
        </authorList>
    </citation>
    <scope>NUCLEOTIDE SEQUENCE [LARGE SCALE GENOMIC DNA]</scope>
</reference>
<keyword evidence="4 5" id="KW-0472">Membrane</keyword>
<dbReference type="EMBL" id="CARXXK010000004">
    <property type="protein sequence ID" value="CAI6365755.1"/>
    <property type="molecule type" value="Genomic_DNA"/>
</dbReference>
<dbReference type="InterPro" id="IPR012337">
    <property type="entry name" value="RNaseH-like_sf"/>
</dbReference>
<feature type="transmembrane region" description="Helical" evidence="5">
    <location>
        <begin position="170"/>
        <end position="193"/>
    </location>
</feature>
<feature type="transmembrane region" description="Helical" evidence="5">
    <location>
        <begin position="134"/>
        <end position="158"/>
    </location>
</feature>
<dbReference type="Pfam" id="PF14291">
    <property type="entry name" value="DUF4371"/>
    <property type="match status" value="1"/>
</dbReference>
<dbReference type="GO" id="GO:0008521">
    <property type="term" value="F:acetyl-CoA transmembrane transporter activity"/>
    <property type="evidence" value="ECO:0007669"/>
    <property type="project" value="InterPro"/>
</dbReference>
<feature type="transmembrane region" description="Helical" evidence="5">
    <location>
        <begin position="200"/>
        <end position="223"/>
    </location>
</feature>
<proteinExistence type="predicted"/>
<keyword evidence="2 5" id="KW-0812">Transmembrane</keyword>
<feature type="transmembrane region" description="Helical" evidence="5">
    <location>
        <begin position="334"/>
        <end position="352"/>
    </location>
</feature>
<accession>A0AAV0XBT7</accession>
<gene>
    <name evidence="7" type="ORF">MEUPH1_LOCUS20432</name>
</gene>
<dbReference type="InterPro" id="IPR025398">
    <property type="entry name" value="DUF4371"/>
</dbReference>
<evidence type="ECO:0000313" key="8">
    <source>
        <dbReference type="Proteomes" id="UP001160148"/>
    </source>
</evidence>
<sequence>MDMGLVDLESAYCGANVIIAKPIAENMREDVVEPVDSLDRRIGDDKTSSDVQKDIKPNLKGDRLNVALLVLLYSLQGIPIGISLAIRTYMQNKKVSYGQQAKFSVVDLPYSLKLLWAPLVDVVYSRRMGKRKSWLVPVQFCIGLSLIFIGSNINYWLMENDTHMTTLTYVFFWVNALAATNDIAIDGWTLTLLRRENIGYASTCNTSGQALGIAFGYVMFILFESEEFCNKWLRFTAQKGGIISMEGYLYFWGIIFTVASTCIAFFVQDRFSQADKISKINIKQIYKVLWKIINLRTMRIFTLIMLAYEMSFSSMGSFVSNPKFMEYGVAKEDMALVDLSLIPIKIFIPILISKFTSGPRPLKILYKTVPYRLILGISSGVLVYYTPYFIGGEYHNWSVYFFLMYELHRILRLVLLVVVYLSVRSFFLRISDRRIGGTYMSLLNTIWYLGIAVSRIAALGMLNLLTVKQCSTDRATECRFKTVNDEDKPEQDYSVEEIVNTELNSNKILTTVDAKVLLKDNNIDKPEQDYSVEEIVNTELNSNKILTTVDAKVLLKDNNIVQNHPQDLSSSKNDHPAQPKLTMYPTTNGRRFSIKYYQLYEWLEYSISLDALYCFVCRHFAASITAPGEVFGKLSFVDYGATCNKWKDFKGTLNKHERNKRHIISMQRWIDYRLVQNKNELSVSNQIIHVRQNNINENRQHILFLLKVALYLAKQGLPFRGNNESRNSKNRGNFLELLDVFCDASMKERLASRYGHYTSPEYQNDLISSIAKCTRQKILNKINPLGLFTIMVDETKDKSKKEQMVIVLRFLDSDMNIHEKSIGCFHMLISNADSLSKKIIDTVLDNKLDLQNCVAQCYDGANVMSGIHSGVQERILNVVPHAIYIHCYAHRLNLCLVHTLQNIPYIVNFFNTLQDLYKFFMNGQTRYELFVKAQQAKGLPVLHLERLVETRWAYWFGSISKINLRYTEIIEVLTILSENDDQKARALGILKEMNTLSFIKISHAMESLLRAIHCASKALQDCSIILPVAIDLIKSTKRQLYNMRNDEFWDDVTKKAKTIAVKNGMNINKKKNPRKTCLNKNLLEFYVETTVGQSNKNKTSELSKDLKIIFFSAVDRFVNELDKRFNDTNNSIILTSSIFLSSSPEYFNFKCPFLDDFLQNYKHFNINTIKLKAEFLSAKELLSGDSNTKHDLYSISKILLQLPQCYSETLKIITILMTLPDCEKFAGDECVTVLDGYFVEVVFCTVSGVVWYLALRKIIENLQSREQSDWQVNDVGLIHSLSQE</sequence>
<feature type="transmembrane region" description="Helical" evidence="5">
    <location>
        <begin position="249"/>
        <end position="267"/>
    </location>
</feature>
<dbReference type="Pfam" id="PF13000">
    <property type="entry name" value="Acatn"/>
    <property type="match status" value="4"/>
</dbReference>
<organism evidence="7 8">
    <name type="scientific">Macrosiphum euphorbiae</name>
    <name type="common">potato aphid</name>
    <dbReference type="NCBI Taxonomy" id="13131"/>
    <lineage>
        <taxon>Eukaryota</taxon>
        <taxon>Metazoa</taxon>
        <taxon>Ecdysozoa</taxon>
        <taxon>Arthropoda</taxon>
        <taxon>Hexapoda</taxon>
        <taxon>Insecta</taxon>
        <taxon>Pterygota</taxon>
        <taxon>Neoptera</taxon>
        <taxon>Paraneoptera</taxon>
        <taxon>Hemiptera</taxon>
        <taxon>Sternorrhyncha</taxon>
        <taxon>Aphidomorpha</taxon>
        <taxon>Aphidoidea</taxon>
        <taxon>Aphididae</taxon>
        <taxon>Macrosiphini</taxon>
        <taxon>Macrosiphum</taxon>
    </lineage>
</organism>
<dbReference type="InterPro" id="IPR006580">
    <property type="entry name" value="Znf_TTF"/>
</dbReference>
<evidence type="ECO:0000256" key="3">
    <source>
        <dbReference type="ARBA" id="ARBA00022989"/>
    </source>
</evidence>
<feature type="transmembrane region" description="Helical" evidence="5">
    <location>
        <begin position="373"/>
        <end position="390"/>
    </location>
</feature>
<evidence type="ECO:0000256" key="4">
    <source>
        <dbReference type="ARBA" id="ARBA00023136"/>
    </source>
</evidence>
<feature type="transmembrane region" description="Helical" evidence="5">
    <location>
        <begin position="410"/>
        <end position="430"/>
    </location>
</feature>
<dbReference type="GO" id="GO:0016020">
    <property type="term" value="C:membrane"/>
    <property type="evidence" value="ECO:0007669"/>
    <property type="project" value="UniProtKB-SubCell"/>
</dbReference>
<comment type="subcellular location">
    <subcellularLocation>
        <location evidence="1">Membrane</location>
        <topology evidence="1">Multi-pass membrane protein</topology>
    </subcellularLocation>
</comment>
<name>A0AAV0XBT7_9HEMI</name>
<evidence type="ECO:0000259" key="6">
    <source>
        <dbReference type="SMART" id="SM00597"/>
    </source>
</evidence>
<evidence type="ECO:0000313" key="7">
    <source>
        <dbReference type="EMBL" id="CAI6365755.1"/>
    </source>
</evidence>
<dbReference type="SMART" id="SM00597">
    <property type="entry name" value="ZnF_TTF"/>
    <property type="match status" value="1"/>
</dbReference>
<keyword evidence="3 5" id="KW-1133">Transmembrane helix</keyword>
<dbReference type="PANTHER" id="PTHR12778">
    <property type="entry name" value="SOLUTE CARRIER FAMILY 33 ACETYL-COA TRANSPORTER -RELATED"/>
    <property type="match status" value="1"/>
</dbReference>
<feature type="transmembrane region" description="Helical" evidence="5">
    <location>
        <begin position="442"/>
        <end position="465"/>
    </location>
</feature>
<dbReference type="Gene3D" id="1.20.1250.20">
    <property type="entry name" value="MFS general substrate transporter like domains"/>
    <property type="match status" value="1"/>
</dbReference>
<feature type="transmembrane region" description="Helical" evidence="5">
    <location>
        <begin position="66"/>
        <end position="86"/>
    </location>
</feature>
<dbReference type="SUPFAM" id="SSF103473">
    <property type="entry name" value="MFS general substrate transporter"/>
    <property type="match status" value="1"/>
</dbReference>
<comment type="caution">
    <text evidence="7">The sequence shown here is derived from an EMBL/GenBank/DDBJ whole genome shotgun (WGS) entry which is preliminary data.</text>
</comment>
<feature type="domain" description="TTF-type" evidence="6">
    <location>
        <begin position="588"/>
        <end position="681"/>
    </location>
</feature>
<evidence type="ECO:0000256" key="5">
    <source>
        <dbReference type="SAM" id="Phobius"/>
    </source>
</evidence>
<evidence type="ECO:0000256" key="2">
    <source>
        <dbReference type="ARBA" id="ARBA00022692"/>
    </source>
</evidence>
<dbReference type="GO" id="GO:0035348">
    <property type="term" value="P:acetyl-CoA transmembrane transport"/>
    <property type="evidence" value="ECO:0007669"/>
    <property type="project" value="InterPro"/>
</dbReference>
<protein>
    <recommendedName>
        <fullName evidence="6">TTF-type domain-containing protein</fullName>
    </recommendedName>
</protein>
<dbReference type="InterPro" id="IPR036259">
    <property type="entry name" value="MFS_trans_sf"/>
</dbReference>
<dbReference type="PANTHER" id="PTHR12778:SF9">
    <property type="entry name" value="ACETYL-COENZYME A TRANSPORTER 1"/>
    <property type="match status" value="1"/>
</dbReference>
<dbReference type="InterPro" id="IPR024371">
    <property type="entry name" value="AcetylCoA_trans_1-like"/>
</dbReference>
<dbReference type="InterPro" id="IPR004752">
    <property type="entry name" value="AmpG_permease/AT-1"/>
</dbReference>
<keyword evidence="8" id="KW-1185">Reference proteome</keyword>
<evidence type="ECO:0000256" key="1">
    <source>
        <dbReference type="ARBA" id="ARBA00004141"/>
    </source>
</evidence>